<comment type="similarity">
    <text evidence="1">Belongs to the NAD(P)-dependent epimerase/dehydratase family.</text>
</comment>
<dbReference type="Proteomes" id="UP001144341">
    <property type="component" value="Unassembled WGS sequence"/>
</dbReference>
<feature type="domain" description="NAD-dependent epimerase/dehydratase" evidence="2">
    <location>
        <begin position="5"/>
        <end position="229"/>
    </location>
</feature>
<reference evidence="3" key="1">
    <citation type="submission" date="2022-12" db="EMBL/GenBank/DDBJ databases">
        <title>Genome sequence of SJ11.</title>
        <authorList>
            <person name="Woo H."/>
        </authorList>
    </citation>
    <scope>NUCLEOTIDE SEQUENCE</scope>
    <source>
        <strain evidence="3">SJ11</strain>
    </source>
</reference>
<accession>A0ABT4KZL0</accession>
<dbReference type="Gene3D" id="3.40.50.720">
    <property type="entry name" value="NAD(P)-binding Rossmann-like Domain"/>
    <property type="match status" value="1"/>
</dbReference>
<dbReference type="SUPFAM" id="SSF51735">
    <property type="entry name" value="NAD(P)-binding Rossmann-fold domains"/>
    <property type="match status" value="1"/>
</dbReference>
<proteinExistence type="inferred from homology"/>
<dbReference type="EMBL" id="JAPWGL010000003">
    <property type="protein sequence ID" value="MCZ4224370.1"/>
    <property type="molecule type" value="Genomic_DNA"/>
</dbReference>
<sequence length="300" mass="33805">MKVSLIGTNGLLSSSIGLYCNSNGHDLNVYGRSAPIHHSFNRHIKINLLDEVIDYTALVKSDVIIYSAGAGIQANLNQGADVIFELNVNVPIKIYNALKLNGFEGIFISFGSYFEIGENLDDKRFSEGDLLTSQLVAPNDYTVSKRLLTRFFSSTISPFKFYHFILPTIYGENESANRLIPYTLKAIAYNDDLGFTSGDQVRQYIYIEDVVEVIFSALRSDIISGIYNIEGVEELTVRELVSKLFELNSVDLPQDTFGKLARKDVGMKMLKLDGNKLQKSIDYQPRTQIADVFKKYDFKR</sequence>
<protein>
    <submittedName>
        <fullName evidence="3">NAD(P)-dependent oxidoreductase</fullName>
    </submittedName>
</protein>
<organism evidence="3 4">
    <name type="scientific">Pedobacter rhodius</name>
    <dbReference type="NCBI Taxonomy" id="3004098"/>
    <lineage>
        <taxon>Bacteria</taxon>
        <taxon>Pseudomonadati</taxon>
        <taxon>Bacteroidota</taxon>
        <taxon>Sphingobacteriia</taxon>
        <taxon>Sphingobacteriales</taxon>
        <taxon>Sphingobacteriaceae</taxon>
        <taxon>Pedobacter</taxon>
    </lineage>
</organism>
<evidence type="ECO:0000313" key="4">
    <source>
        <dbReference type="Proteomes" id="UP001144341"/>
    </source>
</evidence>
<keyword evidence="4" id="KW-1185">Reference proteome</keyword>
<gene>
    <name evidence="3" type="ORF">O0931_13725</name>
</gene>
<dbReference type="RefSeq" id="WP_269416142.1">
    <property type="nucleotide sequence ID" value="NZ_JAPWGL010000003.1"/>
</dbReference>
<dbReference type="Pfam" id="PF01370">
    <property type="entry name" value="Epimerase"/>
    <property type="match status" value="1"/>
</dbReference>
<dbReference type="PANTHER" id="PTHR43000">
    <property type="entry name" value="DTDP-D-GLUCOSE 4,6-DEHYDRATASE-RELATED"/>
    <property type="match status" value="1"/>
</dbReference>
<dbReference type="InterPro" id="IPR001509">
    <property type="entry name" value="Epimerase_deHydtase"/>
</dbReference>
<evidence type="ECO:0000259" key="2">
    <source>
        <dbReference type="Pfam" id="PF01370"/>
    </source>
</evidence>
<dbReference type="InterPro" id="IPR036291">
    <property type="entry name" value="NAD(P)-bd_dom_sf"/>
</dbReference>
<evidence type="ECO:0000256" key="1">
    <source>
        <dbReference type="ARBA" id="ARBA00007637"/>
    </source>
</evidence>
<evidence type="ECO:0000313" key="3">
    <source>
        <dbReference type="EMBL" id="MCZ4224370.1"/>
    </source>
</evidence>
<name>A0ABT4KZL0_9SPHI</name>
<comment type="caution">
    <text evidence="3">The sequence shown here is derived from an EMBL/GenBank/DDBJ whole genome shotgun (WGS) entry which is preliminary data.</text>
</comment>